<proteinExistence type="evidence at transcript level"/>
<feature type="chain" id="PRO_5002965099" evidence="4">
    <location>
        <begin position="21"/>
        <end position="138"/>
    </location>
</feature>
<name>C6G4F7_9DIPT</name>
<reference evidence="5" key="1">
    <citation type="journal article" date="2009" name="BMC Genomics">
        <title>Analysis of salivary transcripts and antigens of the sand fly Phlebotomus arabicus.</title>
        <authorList>
            <person name="Hostomska J."/>
            <person name="Volfova V."/>
            <person name="Mu J."/>
            <person name="Garfield M."/>
            <person name="Rohousova I."/>
            <person name="Volf P."/>
            <person name="Valenzuela J.G."/>
            <person name="Jochim R.C."/>
        </authorList>
    </citation>
    <scope>NUCLEOTIDE SEQUENCE</scope>
    <source>
        <tissue evidence="5">Salivary gland</tissue>
    </source>
</reference>
<evidence type="ECO:0000256" key="4">
    <source>
        <dbReference type="SAM" id="SignalP"/>
    </source>
</evidence>
<dbReference type="GO" id="GO:0090729">
    <property type="term" value="F:toxin activity"/>
    <property type="evidence" value="ECO:0007669"/>
    <property type="project" value="UniProtKB-KW"/>
</dbReference>
<dbReference type="GO" id="GO:0005549">
    <property type="term" value="F:odorant binding"/>
    <property type="evidence" value="ECO:0007669"/>
    <property type="project" value="InterPro"/>
</dbReference>
<comment type="subcellular location">
    <subcellularLocation>
        <location evidence="1">Secreted</location>
    </subcellularLocation>
</comment>
<dbReference type="AlphaFoldDB" id="C6G4F7"/>
<evidence type="ECO:0000256" key="1">
    <source>
        <dbReference type="ARBA" id="ARBA00004613"/>
    </source>
</evidence>
<feature type="signal peptide" evidence="4">
    <location>
        <begin position="1"/>
        <end position="20"/>
    </location>
</feature>
<evidence type="ECO:0000313" key="5">
    <source>
        <dbReference type="EMBL" id="ACS93526.1"/>
    </source>
</evidence>
<sequence>MKLLLVVLVAVIILIMICHADHPETKCRKDVGQEECITHCEYKYYGFTDDRFRIRKHHRENFRNVLSHYGAIRKDQENDLIKLLNKCAKKVRESPAKSKRERCYKIENYYRCVVVDSNIINYSAYVKAITKLDNSINV</sequence>
<dbReference type="GO" id="GO:0005576">
    <property type="term" value="C:extracellular region"/>
    <property type="evidence" value="ECO:0007669"/>
    <property type="project" value="UniProtKB-SubCell"/>
</dbReference>
<keyword evidence="3" id="KW-0800">Toxin</keyword>
<dbReference type="InterPro" id="IPR036728">
    <property type="entry name" value="PBP_GOBP_sf"/>
</dbReference>
<organism evidence="5">
    <name type="scientific">Phlebotomus arabicus</name>
    <dbReference type="NCBI Taxonomy" id="578135"/>
    <lineage>
        <taxon>Eukaryota</taxon>
        <taxon>Metazoa</taxon>
        <taxon>Ecdysozoa</taxon>
        <taxon>Arthropoda</taxon>
        <taxon>Hexapoda</taxon>
        <taxon>Insecta</taxon>
        <taxon>Pterygota</taxon>
        <taxon>Neoptera</taxon>
        <taxon>Endopterygota</taxon>
        <taxon>Diptera</taxon>
        <taxon>Nematocera</taxon>
        <taxon>Psychodoidea</taxon>
        <taxon>Psychodidae</taxon>
        <taxon>Phlebotomus</taxon>
        <taxon>Adlerius</taxon>
    </lineage>
</organism>
<keyword evidence="2" id="KW-0964">Secreted</keyword>
<evidence type="ECO:0000256" key="3">
    <source>
        <dbReference type="ARBA" id="ARBA00022656"/>
    </source>
</evidence>
<keyword evidence="4" id="KW-0732">Signal</keyword>
<protein>
    <submittedName>
        <fullName evidence="5">14 kDa salivary protein C</fullName>
    </submittedName>
</protein>
<accession>C6G4F7</accession>
<dbReference type="Gene3D" id="1.10.238.20">
    <property type="entry name" value="Pheromone/general odorant binding protein domain"/>
    <property type="match status" value="1"/>
</dbReference>
<evidence type="ECO:0000256" key="2">
    <source>
        <dbReference type="ARBA" id="ARBA00022525"/>
    </source>
</evidence>
<dbReference type="SUPFAM" id="SSF47565">
    <property type="entry name" value="Insect pheromone/odorant-binding proteins"/>
    <property type="match status" value="1"/>
</dbReference>
<dbReference type="EMBL" id="FJ538113">
    <property type="protein sequence ID" value="ACS93526.1"/>
    <property type="molecule type" value="mRNA"/>
</dbReference>